<dbReference type="EMBL" id="JABBWE010000010">
    <property type="protein sequence ID" value="KAG1799828.1"/>
    <property type="molecule type" value="Genomic_DNA"/>
</dbReference>
<keyword evidence="3" id="KW-1185">Reference proteome</keyword>
<dbReference type="Proteomes" id="UP000719766">
    <property type="component" value="Unassembled WGS sequence"/>
</dbReference>
<accession>A0A9P7DPC5</accession>
<dbReference type="AlphaFoldDB" id="A0A9P7DPC5"/>
<reference evidence="2" key="1">
    <citation type="journal article" date="2020" name="New Phytol.">
        <title>Comparative genomics reveals dynamic genome evolution in host specialist ectomycorrhizal fungi.</title>
        <authorList>
            <person name="Lofgren L.A."/>
            <person name="Nguyen N.H."/>
            <person name="Vilgalys R."/>
            <person name="Ruytinx J."/>
            <person name="Liao H.L."/>
            <person name="Branco S."/>
            <person name="Kuo A."/>
            <person name="LaButti K."/>
            <person name="Lipzen A."/>
            <person name="Andreopoulos W."/>
            <person name="Pangilinan J."/>
            <person name="Riley R."/>
            <person name="Hundley H."/>
            <person name="Na H."/>
            <person name="Barry K."/>
            <person name="Grigoriev I.V."/>
            <person name="Stajich J.E."/>
            <person name="Kennedy P.G."/>
        </authorList>
    </citation>
    <scope>NUCLEOTIDE SEQUENCE</scope>
    <source>
        <strain evidence="2">S12</strain>
    </source>
</reference>
<feature type="compositionally biased region" description="Low complexity" evidence="1">
    <location>
        <begin position="80"/>
        <end position="91"/>
    </location>
</feature>
<evidence type="ECO:0000256" key="1">
    <source>
        <dbReference type="SAM" id="MobiDB-lite"/>
    </source>
</evidence>
<comment type="caution">
    <text evidence="2">The sequence shown here is derived from an EMBL/GenBank/DDBJ whole genome shotgun (WGS) entry which is preliminary data.</text>
</comment>
<dbReference type="RefSeq" id="XP_041164051.1">
    <property type="nucleotide sequence ID" value="XM_041305968.1"/>
</dbReference>
<dbReference type="OrthoDB" id="2658750at2759"/>
<feature type="region of interest" description="Disordered" evidence="1">
    <location>
        <begin position="164"/>
        <end position="183"/>
    </location>
</feature>
<gene>
    <name evidence="2" type="ORF">HD556DRAFT_1439482</name>
</gene>
<sequence>MSSHPSTRSDSQAGDHIQDLQNLLDHMSLADSSVSTVTWKRKTTEESITLSRNSCPQSAHNAIPDGWIVPLPTTSTAQTPSHPVSIPSHVPLAPTPDEIRPPQAGLKPEGFWVIIVGQEVDVFYCWADVAERTHFQALHAYTVKYNEHSVHAVPIPGGPFWPMNSPVSPASPPPPTSPTLSIDSDDLWSQVEDLSDTMSQYKFESM</sequence>
<name>A0A9P7DPC5_9AGAM</name>
<proteinExistence type="predicted"/>
<feature type="region of interest" description="Disordered" evidence="1">
    <location>
        <begin position="71"/>
        <end position="103"/>
    </location>
</feature>
<evidence type="ECO:0000313" key="2">
    <source>
        <dbReference type="EMBL" id="KAG1799828.1"/>
    </source>
</evidence>
<dbReference type="GeneID" id="64599732"/>
<evidence type="ECO:0000313" key="3">
    <source>
        <dbReference type="Proteomes" id="UP000719766"/>
    </source>
</evidence>
<protein>
    <submittedName>
        <fullName evidence="2">Uncharacterized protein</fullName>
    </submittedName>
</protein>
<organism evidence="2 3">
    <name type="scientific">Suillus plorans</name>
    <dbReference type="NCBI Taxonomy" id="116603"/>
    <lineage>
        <taxon>Eukaryota</taxon>
        <taxon>Fungi</taxon>
        <taxon>Dikarya</taxon>
        <taxon>Basidiomycota</taxon>
        <taxon>Agaricomycotina</taxon>
        <taxon>Agaricomycetes</taxon>
        <taxon>Agaricomycetidae</taxon>
        <taxon>Boletales</taxon>
        <taxon>Suillineae</taxon>
        <taxon>Suillaceae</taxon>
        <taxon>Suillus</taxon>
    </lineage>
</organism>